<comment type="caution">
    <text evidence="2">The sequence shown here is derived from an EMBL/GenBank/DDBJ whole genome shotgun (WGS) entry which is preliminary data.</text>
</comment>
<dbReference type="STRING" id="1382798.PK35_00060"/>
<dbReference type="Proteomes" id="UP000032361">
    <property type="component" value="Unassembled WGS sequence"/>
</dbReference>
<evidence type="ECO:0000256" key="1">
    <source>
        <dbReference type="SAM" id="Phobius"/>
    </source>
</evidence>
<sequence>MIITPLFIVFLVIVFALVWLFTNTIDNRKWLTFLVSLVLTPVVYFYIFYPFINIFVSYHHEKYFNAKAWEAKPALRYEMSGSIINDSLFIGKTKTEVQQQLGTSEWYSWDDNIKANSPEMWNYNLGFKPGALNDMQECLELVFKNEKVATVKQYQLEQSFE</sequence>
<dbReference type="PATRIC" id="fig|1382798.3.peg.13"/>
<accession>A0A0D7W571</accession>
<organism evidence="2 3">
    <name type="scientific">Neotamlana nanhaiensis</name>
    <dbReference type="NCBI Taxonomy" id="1382798"/>
    <lineage>
        <taxon>Bacteria</taxon>
        <taxon>Pseudomonadati</taxon>
        <taxon>Bacteroidota</taxon>
        <taxon>Flavobacteriia</taxon>
        <taxon>Flavobacteriales</taxon>
        <taxon>Flavobacteriaceae</taxon>
        <taxon>Neotamlana</taxon>
    </lineage>
</organism>
<proteinExistence type="predicted"/>
<reference evidence="2 3" key="1">
    <citation type="journal article" date="2015" name="Antonie Van Leeuwenhoek">
        <title>Tamlana nanhaiensis sp. nov., isolated from surface seawater collected from the South China Sea.</title>
        <authorList>
            <person name="Liu X."/>
            <person name="Lai Q."/>
            <person name="Du Y."/>
            <person name="Li G."/>
            <person name="Sun F."/>
            <person name="Shao Z."/>
        </authorList>
    </citation>
    <scope>NUCLEOTIDE SEQUENCE [LARGE SCALE GENOMIC DNA]</scope>
    <source>
        <strain evidence="2 3">FHC16</strain>
    </source>
</reference>
<dbReference type="RefSeq" id="WP_052825707.1">
    <property type="nucleotide sequence ID" value="NZ_JTDV01000001.1"/>
</dbReference>
<dbReference type="AlphaFoldDB" id="A0A0D7W571"/>
<evidence type="ECO:0000313" key="2">
    <source>
        <dbReference type="EMBL" id="KJD34261.1"/>
    </source>
</evidence>
<protein>
    <submittedName>
        <fullName evidence="2">Uncharacterized protein</fullName>
    </submittedName>
</protein>
<name>A0A0D7W571_9FLAO</name>
<dbReference type="EMBL" id="JTDV01000001">
    <property type="protein sequence ID" value="KJD34261.1"/>
    <property type="molecule type" value="Genomic_DNA"/>
</dbReference>
<gene>
    <name evidence="2" type="ORF">PK35_00060</name>
</gene>
<keyword evidence="1" id="KW-1133">Transmembrane helix</keyword>
<keyword evidence="3" id="KW-1185">Reference proteome</keyword>
<keyword evidence="1" id="KW-0812">Transmembrane</keyword>
<dbReference type="OrthoDB" id="1435015at2"/>
<evidence type="ECO:0000313" key="3">
    <source>
        <dbReference type="Proteomes" id="UP000032361"/>
    </source>
</evidence>
<feature type="transmembrane region" description="Helical" evidence="1">
    <location>
        <begin position="6"/>
        <end position="23"/>
    </location>
</feature>
<feature type="transmembrane region" description="Helical" evidence="1">
    <location>
        <begin position="30"/>
        <end position="52"/>
    </location>
</feature>
<keyword evidence="1" id="KW-0472">Membrane</keyword>